<evidence type="ECO:0000259" key="9">
    <source>
        <dbReference type="PROSITE" id="PS50850"/>
    </source>
</evidence>
<dbReference type="EMBL" id="HBGJ01014404">
    <property type="protein sequence ID" value="CAD9250833.1"/>
    <property type="molecule type" value="Transcribed_RNA"/>
</dbReference>
<dbReference type="Gene3D" id="1.20.1250.20">
    <property type="entry name" value="MFS general substrate transporter like domains"/>
    <property type="match status" value="2"/>
</dbReference>
<sequence>MAISPVAGRLQGVLGRELVCFAGLAGFVASTTLFALSRSTSMCIFARLLQGVAGAHVSVSTLAMLVRASKENLADALAAQEVFSGIGFIVGPPVGGVLYEYCGFTVAGLALAVLVGATLCLVVLVLPPPRVSQYRRCLPCCFKGGVDKDGEHAGEGGDGAEEAAAGPVVRQRDVLNVTTVVSGLSVGFSFAAFGFLDPTLAAHVEKSLGVDSAGAGGIFTVGAVVYAVVGCPLAAMLCKPERLGPKTCMVLGFVVMGVGFAMVPGAPGTIAPAGYPREAAWVATVFACSCLGLGVAFETIPTLPAMKASLPARLFAPDTADAAEDMLSSLFSSALSLGETIGPLLGGLCVAVLPETHTAGCEGDDCESSFPWASMVFGACLLGCGLVMLLLVPDVRRAPPPPGVDDNADAVASINYWRSGSGSSLHSFVYGSQAARSRGNSMQRDGDEEDADLRRSLLSDSAPP</sequence>
<keyword evidence="4 8" id="KW-0812">Transmembrane</keyword>
<evidence type="ECO:0000256" key="5">
    <source>
        <dbReference type="ARBA" id="ARBA00022989"/>
    </source>
</evidence>
<feature type="transmembrane region" description="Helical" evidence="8">
    <location>
        <begin position="249"/>
        <end position="267"/>
    </location>
</feature>
<evidence type="ECO:0000256" key="1">
    <source>
        <dbReference type="ARBA" id="ARBA00004141"/>
    </source>
</evidence>
<dbReference type="InterPro" id="IPR001958">
    <property type="entry name" value="Tet-R_TetA/multi-R_MdtG-like"/>
</dbReference>
<dbReference type="EMBL" id="HBGJ01014402">
    <property type="protein sequence ID" value="CAD9250832.1"/>
    <property type="molecule type" value="Transcribed_RNA"/>
</dbReference>
<dbReference type="GO" id="GO:0022857">
    <property type="term" value="F:transmembrane transporter activity"/>
    <property type="evidence" value="ECO:0007669"/>
    <property type="project" value="InterPro"/>
</dbReference>
<evidence type="ECO:0000313" key="10">
    <source>
        <dbReference type="EMBL" id="CAD9250832.1"/>
    </source>
</evidence>
<dbReference type="InterPro" id="IPR036259">
    <property type="entry name" value="MFS_trans_sf"/>
</dbReference>
<keyword evidence="6 8" id="KW-0472">Membrane</keyword>
<comment type="subcellular location">
    <subcellularLocation>
        <location evidence="1">Membrane</location>
        <topology evidence="1">Multi-pass membrane protein</topology>
    </subcellularLocation>
</comment>
<feature type="transmembrane region" description="Helical" evidence="8">
    <location>
        <begin position="216"/>
        <end position="237"/>
    </location>
</feature>
<proteinExistence type="inferred from homology"/>
<dbReference type="PANTHER" id="PTHR23506:SF26">
    <property type="entry name" value="MFS-TYPE TRANSPORTER SLC18B1"/>
    <property type="match status" value="1"/>
</dbReference>
<evidence type="ECO:0000256" key="4">
    <source>
        <dbReference type="ARBA" id="ARBA00022692"/>
    </source>
</evidence>
<evidence type="ECO:0000256" key="6">
    <source>
        <dbReference type="ARBA" id="ARBA00023136"/>
    </source>
</evidence>
<dbReference type="PRINTS" id="PR01035">
    <property type="entry name" value="TCRTETA"/>
</dbReference>
<dbReference type="Pfam" id="PF07690">
    <property type="entry name" value="MFS_1"/>
    <property type="match status" value="1"/>
</dbReference>
<keyword evidence="5 8" id="KW-1133">Transmembrane helix</keyword>
<evidence type="ECO:0000256" key="2">
    <source>
        <dbReference type="ARBA" id="ARBA00006829"/>
    </source>
</evidence>
<dbReference type="GO" id="GO:0016020">
    <property type="term" value="C:membrane"/>
    <property type="evidence" value="ECO:0007669"/>
    <property type="project" value="UniProtKB-SubCell"/>
</dbReference>
<gene>
    <name evidence="10" type="ORF">PPAR1163_LOCUS9193</name>
    <name evidence="11" type="ORF">PPAR1163_LOCUS9194</name>
</gene>
<evidence type="ECO:0000313" key="11">
    <source>
        <dbReference type="EMBL" id="CAD9250833.1"/>
    </source>
</evidence>
<dbReference type="AlphaFoldDB" id="A0A6U4EXJ7"/>
<feature type="transmembrane region" description="Helical" evidence="8">
    <location>
        <begin position="48"/>
        <end position="66"/>
    </location>
</feature>
<evidence type="ECO:0000256" key="7">
    <source>
        <dbReference type="SAM" id="MobiDB-lite"/>
    </source>
</evidence>
<feature type="transmembrane region" description="Helical" evidence="8">
    <location>
        <begin position="279"/>
        <end position="297"/>
    </location>
</feature>
<feature type="domain" description="Major facilitator superfamily (MFS) profile" evidence="9">
    <location>
        <begin position="1"/>
        <end position="396"/>
    </location>
</feature>
<feature type="transmembrane region" description="Helical" evidence="8">
    <location>
        <begin position="18"/>
        <end position="36"/>
    </location>
</feature>
<dbReference type="InterPro" id="IPR050930">
    <property type="entry name" value="MFS_Vesicular_Transporter"/>
</dbReference>
<comment type="similarity">
    <text evidence="2">Belongs to the major facilitator superfamily. Vesicular transporter family.</text>
</comment>
<organism evidence="11">
    <name type="scientific">Phaeomonas parva</name>
    <dbReference type="NCBI Taxonomy" id="124430"/>
    <lineage>
        <taxon>Eukaryota</taxon>
        <taxon>Sar</taxon>
        <taxon>Stramenopiles</taxon>
        <taxon>Ochrophyta</taxon>
        <taxon>Pinguiophyceae</taxon>
        <taxon>Pinguiochrysidales</taxon>
        <taxon>Pinguiochrysidaceae</taxon>
        <taxon>Phaeomonas</taxon>
    </lineage>
</organism>
<reference evidence="11" key="1">
    <citation type="submission" date="2021-01" db="EMBL/GenBank/DDBJ databases">
        <authorList>
            <person name="Corre E."/>
            <person name="Pelletier E."/>
            <person name="Niang G."/>
            <person name="Scheremetjew M."/>
            <person name="Finn R."/>
            <person name="Kale V."/>
            <person name="Holt S."/>
            <person name="Cochrane G."/>
            <person name="Meng A."/>
            <person name="Brown T."/>
            <person name="Cohen L."/>
        </authorList>
    </citation>
    <scope>NUCLEOTIDE SEQUENCE</scope>
    <source>
        <strain evidence="11">CCMP2877</strain>
    </source>
</reference>
<name>A0A6U4EXJ7_9STRA</name>
<keyword evidence="3" id="KW-0813">Transport</keyword>
<evidence type="ECO:0000256" key="3">
    <source>
        <dbReference type="ARBA" id="ARBA00022448"/>
    </source>
</evidence>
<dbReference type="InterPro" id="IPR020846">
    <property type="entry name" value="MFS_dom"/>
</dbReference>
<dbReference type="PANTHER" id="PTHR23506">
    <property type="entry name" value="GH10249P"/>
    <property type="match status" value="1"/>
</dbReference>
<dbReference type="InterPro" id="IPR011701">
    <property type="entry name" value="MFS"/>
</dbReference>
<feature type="transmembrane region" description="Helical" evidence="8">
    <location>
        <begin position="105"/>
        <end position="126"/>
    </location>
</feature>
<dbReference type="PROSITE" id="PS50850">
    <property type="entry name" value="MFS"/>
    <property type="match status" value="1"/>
</dbReference>
<protein>
    <recommendedName>
        <fullName evidence="9">Major facilitator superfamily (MFS) profile domain-containing protein</fullName>
    </recommendedName>
</protein>
<accession>A0A6U4EXJ7</accession>
<evidence type="ECO:0000256" key="8">
    <source>
        <dbReference type="SAM" id="Phobius"/>
    </source>
</evidence>
<dbReference type="SUPFAM" id="SSF103473">
    <property type="entry name" value="MFS general substrate transporter"/>
    <property type="match status" value="1"/>
</dbReference>
<feature type="region of interest" description="Disordered" evidence="7">
    <location>
        <begin position="435"/>
        <end position="464"/>
    </location>
</feature>
<feature type="transmembrane region" description="Helical" evidence="8">
    <location>
        <begin position="373"/>
        <end position="392"/>
    </location>
</feature>
<feature type="transmembrane region" description="Helical" evidence="8">
    <location>
        <begin position="174"/>
        <end position="196"/>
    </location>
</feature>